<keyword evidence="6" id="KW-0961">Cell wall biogenesis/degradation</keyword>
<evidence type="ECO:0000259" key="8">
    <source>
        <dbReference type="Pfam" id="PF00768"/>
    </source>
</evidence>
<sequence length="475" mass="50681">MTVQVRRFRPAHLGLTILTLIWLCALAPIGALAAPYAAMVIDARTGEVLHSRNADTRLHPASLTKMMTLYIAFEAVRNGEIDLDTQVRIPAAAAAEPPSKLGLRTGQRIAFRYLIRASAVKSANDAATAIGIAISGSEEAFARRMTRTAKAMGMTRTTFKNAHGLTEEGHLSTARDMTTLGRHLLYDYPQYYNLFSRRETHAGIKTVANTNRRLLAAYEGADGIKTGYTRAAGFNLVASAKRGDERIIATVFGGNSSSSRNAKVAELLDLGFRRAPSRAPIRRPGRPAYAGNNGIGSTGKSIQVAAAPSSSLRPQQRPTAPAIVVASVAATAQQDESRIQAGISAAIAEADVIAAAEADAAGLRPVVRPETIALASASAAVAAEPDQEIVTRLSTSGGHHWGINVGRYTSRYQAEKVLLRTALAEMATLDGTLRKVNQSSRGFEATFQGMSRDQADLACRRLKARNVTCFMIGPS</sequence>
<dbReference type="GO" id="GO:0004180">
    <property type="term" value="F:carboxypeptidase activity"/>
    <property type="evidence" value="ECO:0007669"/>
    <property type="project" value="UniProtKB-KW"/>
</dbReference>
<keyword evidence="9" id="KW-0121">Carboxypeptidase</keyword>
<dbReference type="PANTHER" id="PTHR21581">
    <property type="entry name" value="D-ALANYL-D-ALANINE CARBOXYPEPTIDASE"/>
    <property type="match status" value="1"/>
</dbReference>
<dbReference type="EC" id="3.4.-.-" evidence="9"/>
<dbReference type="SUPFAM" id="SSF56601">
    <property type="entry name" value="beta-lactamase/transpeptidase-like"/>
    <property type="match status" value="1"/>
</dbReference>
<dbReference type="Pfam" id="PF00768">
    <property type="entry name" value="Peptidase_S11"/>
    <property type="match status" value="1"/>
</dbReference>
<feature type="domain" description="Peptidase S11 D-alanyl-D-alanine carboxypeptidase A N-terminal" evidence="8">
    <location>
        <begin position="37"/>
        <end position="254"/>
    </location>
</feature>
<keyword evidence="5" id="KW-0573">Peptidoglycan synthesis</keyword>
<evidence type="ECO:0000313" key="10">
    <source>
        <dbReference type="Proteomes" id="UP001595629"/>
    </source>
</evidence>
<keyword evidence="2" id="KW-0732">Signal</keyword>
<evidence type="ECO:0000256" key="7">
    <source>
        <dbReference type="RuleBase" id="RU004016"/>
    </source>
</evidence>
<organism evidence="9 10">
    <name type="scientific">Lutimaribacter marinistellae</name>
    <dbReference type="NCBI Taxonomy" id="1820329"/>
    <lineage>
        <taxon>Bacteria</taxon>
        <taxon>Pseudomonadati</taxon>
        <taxon>Pseudomonadota</taxon>
        <taxon>Alphaproteobacteria</taxon>
        <taxon>Rhodobacterales</taxon>
        <taxon>Roseobacteraceae</taxon>
        <taxon>Lutimaribacter</taxon>
    </lineage>
</organism>
<dbReference type="EMBL" id="JBHRXI010000010">
    <property type="protein sequence ID" value="MFC3614500.1"/>
    <property type="molecule type" value="Genomic_DNA"/>
</dbReference>
<evidence type="ECO:0000256" key="3">
    <source>
        <dbReference type="ARBA" id="ARBA00022801"/>
    </source>
</evidence>
<name>A0ABV7TL07_9RHOB</name>
<dbReference type="InterPro" id="IPR012338">
    <property type="entry name" value="Beta-lactam/transpept-like"/>
</dbReference>
<dbReference type="RefSeq" id="WP_386735757.1">
    <property type="nucleotide sequence ID" value="NZ_JBHRXI010000010.1"/>
</dbReference>
<protein>
    <submittedName>
        <fullName evidence="9">D-alanyl-D-alanine carboxypeptidase family protein</fullName>
        <ecNumber evidence="9">3.4.-.-</ecNumber>
    </submittedName>
</protein>
<comment type="similarity">
    <text evidence="1 7">Belongs to the peptidase S11 family.</text>
</comment>
<proteinExistence type="inferred from homology"/>
<evidence type="ECO:0000256" key="6">
    <source>
        <dbReference type="ARBA" id="ARBA00023316"/>
    </source>
</evidence>
<accession>A0ABV7TL07</accession>
<keyword evidence="4" id="KW-0133">Cell shape</keyword>
<dbReference type="Proteomes" id="UP001595629">
    <property type="component" value="Unassembled WGS sequence"/>
</dbReference>
<keyword evidence="9" id="KW-0645">Protease</keyword>
<evidence type="ECO:0000256" key="4">
    <source>
        <dbReference type="ARBA" id="ARBA00022960"/>
    </source>
</evidence>
<evidence type="ECO:0000256" key="1">
    <source>
        <dbReference type="ARBA" id="ARBA00007164"/>
    </source>
</evidence>
<dbReference type="PRINTS" id="PR00725">
    <property type="entry name" value="DADACBPTASE1"/>
</dbReference>
<gene>
    <name evidence="9" type="ORF">ACFORG_12060</name>
</gene>
<dbReference type="InterPro" id="IPR018044">
    <property type="entry name" value="Peptidase_S11"/>
</dbReference>
<evidence type="ECO:0000256" key="2">
    <source>
        <dbReference type="ARBA" id="ARBA00022729"/>
    </source>
</evidence>
<evidence type="ECO:0000313" key="9">
    <source>
        <dbReference type="EMBL" id="MFC3614500.1"/>
    </source>
</evidence>
<dbReference type="PANTHER" id="PTHR21581:SF6">
    <property type="entry name" value="TRAFFICKING PROTEIN PARTICLE COMPLEX SUBUNIT 12"/>
    <property type="match status" value="1"/>
</dbReference>
<dbReference type="InterPro" id="IPR001967">
    <property type="entry name" value="Peptidase_S11_N"/>
</dbReference>
<dbReference type="Gene3D" id="3.40.710.10">
    <property type="entry name" value="DD-peptidase/beta-lactamase superfamily"/>
    <property type="match status" value="1"/>
</dbReference>
<reference evidence="10" key="1">
    <citation type="journal article" date="2019" name="Int. J. Syst. Evol. Microbiol.">
        <title>The Global Catalogue of Microorganisms (GCM) 10K type strain sequencing project: providing services to taxonomists for standard genome sequencing and annotation.</title>
        <authorList>
            <consortium name="The Broad Institute Genomics Platform"/>
            <consortium name="The Broad Institute Genome Sequencing Center for Infectious Disease"/>
            <person name="Wu L."/>
            <person name="Ma J."/>
        </authorList>
    </citation>
    <scope>NUCLEOTIDE SEQUENCE [LARGE SCALE GENOMIC DNA]</scope>
    <source>
        <strain evidence="10">KCTC 42911</strain>
    </source>
</reference>
<evidence type="ECO:0000256" key="5">
    <source>
        <dbReference type="ARBA" id="ARBA00022984"/>
    </source>
</evidence>
<keyword evidence="10" id="KW-1185">Reference proteome</keyword>
<comment type="caution">
    <text evidence="9">The sequence shown here is derived from an EMBL/GenBank/DDBJ whole genome shotgun (WGS) entry which is preliminary data.</text>
</comment>
<keyword evidence="3 9" id="KW-0378">Hydrolase</keyword>